<feature type="domain" description="Baseplate protein J-like barrel" evidence="1">
    <location>
        <begin position="107"/>
        <end position="189"/>
    </location>
</feature>
<dbReference type="Pfam" id="PF04865">
    <property type="entry name" value="Baseplate_J"/>
    <property type="match status" value="1"/>
</dbReference>
<dbReference type="EMBL" id="JANIDW010000009">
    <property type="protein sequence ID" value="MCX5615340.1"/>
    <property type="molecule type" value="Genomic_DNA"/>
</dbReference>
<keyword evidence="3" id="KW-1185">Reference proteome</keyword>
<dbReference type="InterPro" id="IPR006949">
    <property type="entry name" value="Barrel_Baseplate_J-like"/>
</dbReference>
<reference evidence="2 3" key="1">
    <citation type="submission" date="2022-07" db="EMBL/GenBank/DDBJ databases">
        <title>Bombella genomes.</title>
        <authorList>
            <person name="Harer L."/>
            <person name="Styblova S."/>
            <person name="Ehrmann M."/>
        </authorList>
    </citation>
    <scope>NUCLEOTIDE SEQUENCE [LARGE SCALE GENOMIC DNA]</scope>
    <source>
        <strain evidence="2 3">TMW 2.2558</strain>
    </source>
</reference>
<comment type="caution">
    <text evidence="2">The sequence shown here is derived from an EMBL/GenBank/DDBJ whole genome shotgun (WGS) entry which is preliminary data.</text>
</comment>
<evidence type="ECO:0000313" key="3">
    <source>
        <dbReference type="Proteomes" id="UP001165648"/>
    </source>
</evidence>
<evidence type="ECO:0000259" key="1">
    <source>
        <dbReference type="Pfam" id="PF04865"/>
    </source>
</evidence>
<protein>
    <recommendedName>
        <fullName evidence="1">Baseplate protein J-like barrel domain-containing protein</fullName>
    </recommendedName>
</protein>
<organism evidence="2 3">
    <name type="scientific">Bombella saccharophila</name>
    <dbReference type="NCBI Taxonomy" id="2967338"/>
    <lineage>
        <taxon>Bacteria</taxon>
        <taxon>Pseudomonadati</taxon>
        <taxon>Pseudomonadota</taxon>
        <taxon>Alphaproteobacteria</taxon>
        <taxon>Acetobacterales</taxon>
        <taxon>Acetobacteraceae</taxon>
        <taxon>Bombella</taxon>
    </lineage>
</organism>
<evidence type="ECO:0000313" key="2">
    <source>
        <dbReference type="EMBL" id="MCX5615340.1"/>
    </source>
</evidence>
<proteinExistence type="predicted"/>
<dbReference type="Proteomes" id="UP001165648">
    <property type="component" value="Unassembled WGS sequence"/>
</dbReference>
<sequence>MPNSDFITNVPAPTLTDAGFTAPSEQDILTGVLADMNTALGGGANTALSTPQGQIAISETAILGDFLSAMLAVFNGVDPASASGRMQDAIGRIYFMERRPATATTVTVQATVNAPGQVIKAGTIVAQSSVDNTLYAAPQDITLPNTNTANLELSCQTAGAITCPANSLTLYQAGLGIAALSNAAPGATGADAESRTDFEARRQASVAANSIGQNASLMGALLALPGVTDAFVTDNPSQTDMTQQGVTIPAGTQYILVEGGNPTDIGRAILNKKPPGIATVGTHIVTVQDTNPVYTGNQPSYSFHFDRPTPVAVYVTMEIAASDAVPNNAAQLIQQAIMSYLTTGTTRIRIGKTLYASRLSAVVDGLGDWAEVLTLSIGTDANAGQNRLTLPINQLPTVTADTISVQVVT</sequence>
<gene>
    <name evidence="2" type="ORF">NQF64_08845</name>
</gene>
<name>A0ABT3W8F9_9PROT</name>
<accession>A0ABT3W8F9</accession>
<dbReference type="RefSeq" id="WP_266107141.1">
    <property type="nucleotide sequence ID" value="NZ_JANIDW010000009.1"/>
</dbReference>